<dbReference type="AlphaFoldDB" id="A0AAD1U839"/>
<evidence type="ECO:0000313" key="2">
    <source>
        <dbReference type="Proteomes" id="UP001295684"/>
    </source>
</evidence>
<proteinExistence type="predicted"/>
<keyword evidence="2" id="KW-1185">Reference proteome</keyword>
<dbReference type="Proteomes" id="UP001295684">
    <property type="component" value="Unassembled WGS sequence"/>
</dbReference>
<organism evidence="1 2">
    <name type="scientific">Euplotes crassus</name>
    <dbReference type="NCBI Taxonomy" id="5936"/>
    <lineage>
        <taxon>Eukaryota</taxon>
        <taxon>Sar</taxon>
        <taxon>Alveolata</taxon>
        <taxon>Ciliophora</taxon>
        <taxon>Intramacronucleata</taxon>
        <taxon>Spirotrichea</taxon>
        <taxon>Hypotrichia</taxon>
        <taxon>Euplotida</taxon>
        <taxon>Euplotidae</taxon>
        <taxon>Moneuplotes</taxon>
    </lineage>
</organism>
<evidence type="ECO:0000313" key="1">
    <source>
        <dbReference type="EMBL" id="CAI2361916.1"/>
    </source>
</evidence>
<accession>A0AAD1U839</accession>
<gene>
    <name evidence="1" type="ORF">ECRASSUSDP1_LOCUS3231</name>
</gene>
<protein>
    <submittedName>
        <fullName evidence="1">Uncharacterized protein</fullName>
    </submittedName>
</protein>
<reference evidence="1" key="1">
    <citation type="submission" date="2023-07" db="EMBL/GenBank/DDBJ databases">
        <authorList>
            <consortium name="AG Swart"/>
            <person name="Singh M."/>
            <person name="Singh A."/>
            <person name="Seah K."/>
            <person name="Emmerich C."/>
        </authorList>
    </citation>
    <scope>NUCLEOTIDE SEQUENCE</scope>
    <source>
        <strain evidence="1">DP1</strain>
    </source>
</reference>
<dbReference type="EMBL" id="CAMPGE010003094">
    <property type="protein sequence ID" value="CAI2361916.1"/>
    <property type="molecule type" value="Genomic_DNA"/>
</dbReference>
<sequence length="183" mass="20968">MSCLIFKSFNSNTNKLNENNDEATDLPKMDPKYFLQLPNIPQIQKKSKSCKRGLKKEGKVRTHPRKRIQSPLDDIQTFKKSHTAMSKDYGNHNFMIKASNIKLHTLKSNVAPIEKVDSQPLNADKEAQVLEEPPSPDSSMISFDYHTYSKNCPSNRLERSLKVQIPSFVEAISKKQVLNFNFI</sequence>
<comment type="caution">
    <text evidence="1">The sequence shown here is derived from an EMBL/GenBank/DDBJ whole genome shotgun (WGS) entry which is preliminary data.</text>
</comment>
<name>A0AAD1U839_EUPCR</name>